<dbReference type="GO" id="GO:0009117">
    <property type="term" value="P:nucleotide metabolic process"/>
    <property type="evidence" value="ECO:0007669"/>
    <property type="project" value="UniProtKB-KW"/>
</dbReference>
<dbReference type="EMBL" id="AAEW02000004">
    <property type="protein sequence ID" value="EAT16624.1"/>
    <property type="molecule type" value="Genomic_DNA"/>
</dbReference>
<dbReference type="EC" id="3.6.1.9" evidence="4"/>
<feature type="site" description="Important for substrate specificity" evidence="4">
    <location>
        <position position="76"/>
    </location>
</feature>
<evidence type="ECO:0000256" key="2">
    <source>
        <dbReference type="ARBA" id="ARBA00022801"/>
    </source>
</evidence>
<comment type="function">
    <text evidence="4">Nucleoside triphosphate pyrophosphatase that hydrolyzes dTTP and UTP. May have a dual role in cell division arrest and in preventing the incorporation of modified nucleotides into cellular nucleic acids.</text>
</comment>
<keyword evidence="4" id="KW-0963">Cytoplasm</keyword>
<gene>
    <name evidence="5" type="ORF">Dace_2719</name>
</gene>
<keyword evidence="3 4" id="KW-0546">Nucleotide metabolism</keyword>
<comment type="catalytic activity">
    <reaction evidence="4">
        <text>UTP + H2O = UMP + diphosphate + H(+)</text>
        <dbReference type="Rhea" id="RHEA:29395"/>
        <dbReference type="ChEBI" id="CHEBI:15377"/>
        <dbReference type="ChEBI" id="CHEBI:15378"/>
        <dbReference type="ChEBI" id="CHEBI:33019"/>
        <dbReference type="ChEBI" id="CHEBI:46398"/>
        <dbReference type="ChEBI" id="CHEBI:57865"/>
        <dbReference type="EC" id="3.6.1.9"/>
    </reaction>
</comment>
<evidence type="ECO:0000256" key="4">
    <source>
        <dbReference type="HAMAP-Rule" id="MF_00528"/>
    </source>
</evidence>
<proteinExistence type="inferred from homology"/>
<sequence>MTPDTSNIVLASASPRRRELLAGLGIDFQVVPSQIDEDRLEGESAEEFVRRLSRDKALDVANRSDIDGRWFIGSDTIVVCDQQILGKPTDHDDARRMLQMLSGRSHQVMSAYTIHDRETEEDIVRCEITEVWFRPLTGREIEGYIASGEPADKAGSYAIQGLGAFMVTAIHGSYTSVVGLPLSQIISDLIQLGAVALFADDTSA</sequence>
<evidence type="ECO:0000256" key="3">
    <source>
        <dbReference type="ARBA" id="ARBA00023080"/>
    </source>
</evidence>
<protein>
    <recommendedName>
        <fullName evidence="4">dTTP/UTP pyrophosphatase</fullName>
        <shortName evidence="4">dTTPase/UTPase</shortName>
        <ecNumber evidence="4">3.6.1.9</ecNumber>
    </recommendedName>
    <alternativeName>
        <fullName evidence="4">Nucleoside triphosphate pyrophosphatase</fullName>
    </alternativeName>
    <alternativeName>
        <fullName evidence="4">Nucleotide pyrophosphatase</fullName>
        <shortName evidence="4">Nucleotide PPase</shortName>
    </alternativeName>
</protein>
<comment type="catalytic activity">
    <reaction evidence="4">
        <text>dTTP + H2O = dTMP + diphosphate + H(+)</text>
        <dbReference type="Rhea" id="RHEA:28534"/>
        <dbReference type="ChEBI" id="CHEBI:15377"/>
        <dbReference type="ChEBI" id="CHEBI:15378"/>
        <dbReference type="ChEBI" id="CHEBI:33019"/>
        <dbReference type="ChEBI" id="CHEBI:37568"/>
        <dbReference type="ChEBI" id="CHEBI:63528"/>
        <dbReference type="EC" id="3.6.1.9"/>
    </reaction>
</comment>
<dbReference type="Pfam" id="PF02545">
    <property type="entry name" value="Maf"/>
    <property type="match status" value="1"/>
</dbReference>
<feature type="site" description="Important for substrate specificity" evidence="4">
    <location>
        <position position="160"/>
    </location>
</feature>
<comment type="caution">
    <text evidence="4">Lacks conserved residue(s) required for the propagation of feature annotation.</text>
</comment>
<evidence type="ECO:0000313" key="5">
    <source>
        <dbReference type="EMBL" id="EAT16624.1"/>
    </source>
</evidence>
<accession>Q1K215</accession>
<dbReference type="GO" id="GO:0036221">
    <property type="term" value="F:UTP diphosphatase activity"/>
    <property type="evidence" value="ECO:0007669"/>
    <property type="project" value="RHEA"/>
</dbReference>
<dbReference type="GO" id="GO:0036218">
    <property type="term" value="F:dTTP diphosphatase activity"/>
    <property type="evidence" value="ECO:0007669"/>
    <property type="project" value="RHEA"/>
</dbReference>
<dbReference type="PANTHER" id="PTHR43213">
    <property type="entry name" value="BIFUNCTIONAL DTTP/UTP PYROPHOSPHATASE/METHYLTRANSFERASE PROTEIN-RELATED"/>
    <property type="match status" value="1"/>
</dbReference>
<dbReference type="SUPFAM" id="SSF52972">
    <property type="entry name" value="ITPase-like"/>
    <property type="match status" value="1"/>
</dbReference>
<dbReference type="RefSeq" id="WP_005998671.1">
    <property type="nucleotide sequence ID" value="NZ_AAEW02000004.1"/>
</dbReference>
<dbReference type="OrthoDB" id="9807767at2"/>
<dbReference type="Proteomes" id="UP000005695">
    <property type="component" value="Unassembled WGS sequence"/>
</dbReference>
<keyword evidence="2 4" id="KW-0378">Hydrolase</keyword>
<evidence type="ECO:0000313" key="6">
    <source>
        <dbReference type="Proteomes" id="UP000005695"/>
    </source>
</evidence>
<reference evidence="5" key="2">
    <citation type="submission" date="2006-05" db="EMBL/GenBank/DDBJ databases">
        <title>Sequencing of the draft genome and assembly of Desulfuromonas acetoxidans DSM 684.</title>
        <authorList>
            <consortium name="US DOE Joint Genome Institute (JGI-PGF)"/>
            <person name="Copeland A."/>
            <person name="Lucas S."/>
            <person name="Lapidus A."/>
            <person name="Barry K."/>
            <person name="Detter J.C."/>
            <person name="Glavina del Rio T."/>
            <person name="Hammon N."/>
            <person name="Israni S."/>
            <person name="Dalin E."/>
            <person name="Tice H."/>
            <person name="Bruce D."/>
            <person name="Pitluck S."/>
            <person name="Richardson P."/>
        </authorList>
    </citation>
    <scope>NUCLEOTIDE SEQUENCE [LARGE SCALE GENOMIC DNA]</scope>
    <source>
        <strain evidence="5">DSM 684</strain>
    </source>
</reference>
<dbReference type="HAMAP" id="MF_00528">
    <property type="entry name" value="Maf"/>
    <property type="match status" value="1"/>
</dbReference>
<comment type="cofactor">
    <cofactor evidence="1 4">
        <name>a divalent metal cation</name>
        <dbReference type="ChEBI" id="CHEBI:60240"/>
    </cofactor>
</comment>
<dbReference type="PIRSF" id="PIRSF006305">
    <property type="entry name" value="Maf"/>
    <property type="match status" value="1"/>
</dbReference>
<dbReference type="NCBIfam" id="TIGR00172">
    <property type="entry name" value="maf"/>
    <property type="match status" value="1"/>
</dbReference>
<feature type="site" description="Important for substrate specificity" evidence="4">
    <location>
        <position position="16"/>
    </location>
</feature>
<dbReference type="InterPro" id="IPR029001">
    <property type="entry name" value="ITPase-like_fam"/>
</dbReference>
<keyword evidence="6" id="KW-1185">Reference proteome</keyword>
<dbReference type="PANTHER" id="PTHR43213:SF5">
    <property type="entry name" value="BIFUNCTIONAL DTTP_UTP PYROPHOSPHATASE_METHYLTRANSFERASE PROTEIN-RELATED"/>
    <property type="match status" value="1"/>
</dbReference>
<dbReference type="AlphaFoldDB" id="Q1K215"/>
<comment type="caution">
    <text evidence="5">The sequence shown here is derived from an EMBL/GenBank/DDBJ whole genome shotgun (WGS) entry which is preliminary data.</text>
</comment>
<comment type="similarity">
    <text evidence="4">Belongs to the Maf family. YhdE subfamily.</text>
</comment>
<comment type="subcellular location">
    <subcellularLocation>
        <location evidence="4">Cytoplasm</location>
    </subcellularLocation>
</comment>
<dbReference type="Gene3D" id="3.90.950.10">
    <property type="match status" value="1"/>
</dbReference>
<name>Q1K215_DESA6</name>
<reference evidence="5" key="1">
    <citation type="submission" date="2006-05" db="EMBL/GenBank/DDBJ databases">
        <title>Annotation of the draft genome assembly of Desulfuromonas acetoxidans DSM 684.</title>
        <authorList>
            <consortium name="US DOE Joint Genome Institute (JGI-ORNL)"/>
            <person name="Larimer F."/>
            <person name="Land M."/>
            <person name="Hauser L."/>
        </authorList>
    </citation>
    <scope>NUCLEOTIDE SEQUENCE [LARGE SCALE GENOMIC DNA]</scope>
    <source>
        <strain evidence="5">DSM 684</strain>
    </source>
</reference>
<dbReference type="CDD" id="cd00555">
    <property type="entry name" value="Maf"/>
    <property type="match status" value="1"/>
</dbReference>
<feature type="active site" description="Proton acceptor" evidence="4">
    <location>
        <position position="75"/>
    </location>
</feature>
<organism evidence="5 6">
    <name type="scientific">Desulfuromonas acetoxidans (strain DSM 684 / 11070)</name>
    <dbReference type="NCBI Taxonomy" id="281689"/>
    <lineage>
        <taxon>Bacteria</taxon>
        <taxon>Pseudomonadati</taxon>
        <taxon>Thermodesulfobacteriota</taxon>
        <taxon>Desulfuromonadia</taxon>
        <taxon>Desulfuromonadales</taxon>
        <taxon>Desulfuromonadaceae</taxon>
        <taxon>Desulfuromonas</taxon>
    </lineage>
</organism>
<evidence type="ECO:0000256" key="1">
    <source>
        <dbReference type="ARBA" id="ARBA00001968"/>
    </source>
</evidence>
<dbReference type="InterPro" id="IPR003697">
    <property type="entry name" value="Maf-like"/>
</dbReference>
<dbReference type="GO" id="GO:0005737">
    <property type="term" value="C:cytoplasm"/>
    <property type="evidence" value="ECO:0007669"/>
    <property type="project" value="UniProtKB-SubCell"/>
</dbReference>